<evidence type="ECO:0008006" key="7">
    <source>
        <dbReference type="Google" id="ProtNLM"/>
    </source>
</evidence>
<evidence type="ECO:0000256" key="4">
    <source>
        <dbReference type="ARBA" id="ARBA00022729"/>
    </source>
</evidence>
<dbReference type="PANTHER" id="PTHR21700">
    <property type="entry name" value="TRANSTHYRETIN-LIKE FAMILY PROTEIN-RELATED"/>
    <property type="match status" value="1"/>
</dbReference>
<evidence type="ECO:0000256" key="3">
    <source>
        <dbReference type="ARBA" id="ARBA00022525"/>
    </source>
</evidence>
<evidence type="ECO:0000313" key="6">
    <source>
        <dbReference type="Proteomes" id="UP001152747"/>
    </source>
</evidence>
<protein>
    <recommendedName>
        <fullName evidence="7">Transthyretin-like family protein</fullName>
    </recommendedName>
</protein>
<dbReference type="EMBL" id="CANHGI010000001">
    <property type="protein sequence ID" value="CAI5439285.1"/>
    <property type="molecule type" value="Genomic_DNA"/>
</dbReference>
<keyword evidence="4" id="KW-0732">Signal</keyword>
<keyword evidence="3" id="KW-0964">Secreted</keyword>
<dbReference type="InterPro" id="IPR001534">
    <property type="entry name" value="Transthyretin-like"/>
</dbReference>
<reference evidence="5" key="1">
    <citation type="submission" date="2022-11" db="EMBL/GenBank/DDBJ databases">
        <authorList>
            <person name="Kikuchi T."/>
        </authorList>
    </citation>
    <scope>NUCLEOTIDE SEQUENCE</scope>
    <source>
        <strain evidence="5">PS1010</strain>
    </source>
</reference>
<dbReference type="Gene3D" id="2.60.40.3330">
    <property type="match status" value="1"/>
</dbReference>
<dbReference type="OrthoDB" id="5826894at2759"/>
<sequence>MLHLLIFLNSVNAIYYMWNITIVGRLFCNGIPMANHQVILIDHDHIPFDKTDFLNETFTDENGNFEVYGQEREFRKIDPRLCIKHLCYEENVVTLHESNTFHKDYLGTVVNFTYNFNRHKKFKDSFLHELRCHQHMSTICN</sequence>
<dbReference type="InterPro" id="IPR038479">
    <property type="entry name" value="Transthyretin-like_sf"/>
</dbReference>
<keyword evidence="6" id="KW-1185">Reference proteome</keyword>
<dbReference type="Pfam" id="PF01060">
    <property type="entry name" value="TTR-52"/>
    <property type="match status" value="1"/>
</dbReference>
<gene>
    <name evidence="5" type="ORF">CAMP_LOCUS1922</name>
</gene>
<organism evidence="5 6">
    <name type="scientific">Caenorhabditis angaria</name>
    <dbReference type="NCBI Taxonomy" id="860376"/>
    <lineage>
        <taxon>Eukaryota</taxon>
        <taxon>Metazoa</taxon>
        <taxon>Ecdysozoa</taxon>
        <taxon>Nematoda</taxon>
        <taxon>Chromadorea</taxon>
        <taxon>Rhabditida</taxon>
        <taxon>Rhabditina</taxon>
        <taxon>Rhabditomorpha</taxon>
        <taxon>Rhabditoidea</taxon>
        <taxon>Rhabditidae</taxon>
        <taxon>Peloderinae</taxon>
        <taxon>Caenorhabditis</taxon>
    </lineage>
</organism>
<evidence type="ECO:0000256" key="1">
    <source>
        <dbReference type="ARBA" id="ARBA00004613"/>
    </source>
</evidence>
<dbReference type="Proteomes" id="UP001152747">
    <property type="component" value="Unassembled WGS sequence"/>
</dbReference>
<dbReference type="AlphaFoldDB" id="A0A9P1I9L9"/>
<name>A0A9P1I9L9_9PELO</name>
<proteinExistence type="inferred from homology"/>
<dbReference type="GO" id="GO:0005576">
    <property type="term" value="C:extracellular region"/>
    <property type="evidence" value="ECO:0007669"/>
    <property type="project" value="UniProtKB-SubCell"/>
</dbReference>
<comment type="caution">
    <text evidence="5">The sequence shown here is derived from an EMBL/GenBank/DDBJ whole genome shotgun (WGS) entry which is preliminary data.</text>
</comment>
<evidence type="ECO:0000313" key="5">
    <source>
        <dbReference type="EMBL" id="CAI5439285.1"/>
    </source>
</evidence>
<comment type="similarity">
    <text evidence="2">Belongs to the nematode transthyretin-like family.</text>
</comment>
<dbReference type="GO" id="GO:0009986">
    <property type="term" value="C:cell surface"/>
    <property type="evidence" value="ECO:0007669"/>
    <property type="project" value="InterPro"/>
</dbReference>
<accession>A0A9P1I9L9</accession>
<evidence type="ECO:0000256" key="2">
    <source>
        <dbReference type="ARBA" id="ARBA00010112"/>
    </source>
</evidence>
<comment type="subcellular location">
    <subcellularLocation>
        <location evidence="1">Secreted</location>
    </subcellularLocation>
</comment>